<dbReference type="InterPro" id="IPR008278">
    <property type="entry name" value="4-PPantetheinyl_Trfase_dom"/>
</dbReference>
<feature type="domain" description="4'-phosphopantetheinyl transferase" evidence="2">
    <location>
        <begin position="2"/>
        <end position="52"/>
    </location>
</feature>
<evidence type="ECO:0000256" key="1">
    <source>
        <dbReference type="ARBA" id="ARBA00022679"/>
    </source>
</evidence>
<dbReference type="AlphaFoldDB" id="A0A101KLY2"/>
<comment type="caution">
    <text evidence="3">The sequence shown here is derived from an EMBL/GenBank/DDBJ whole genome shotgun (WGS) entry which is preliminary data.</text>
</comment>
<protein>
    <recommendedName>
        <fullName evidence="2">4'-phosphopantetheinyl transferase domain-containing protein</fullName>
    </recommendedName>
</protein>
<name>A0A101KLY2_RHILI</name>
<reference evidence="3 4" key="1">
    <citation type="submission" date="2015-12" db="EMBL/GenBank/DDBJ databases">
        <title>Draft genome sequence of Mesorhizobium sp. UFLA 01-765, a multitolerant efficient symbiont and plant-growth promoting strain isolated from Zn-mining soil using Leucaena leucocephala as a trap plant.</title>
        <authorList>
            <person name="Rangel W.M."/>
            <person name="Thijs S."/>
            <person name="Longatti S.M."/>
            <person name="Moreira F.M."/>
            <person name="Weyens N."/>
            <person name="Vangronsveld J."/>
            <person name="Van Hamme J.D."/>
            <person name="Bottos E.M."/>
            <person name="Rineau F."/>
        </authorList>
    </citation>
    <scope>NUCLEOTIDE SEQUENCE [LARGE SCALE GENOMIC DNA]</scope>
    <source>
        <strain evidence="3 4">UFLA 01-765</strain>
    </source>
</reference>
<keyword evidence="1" id="KW-0808">Transferase</keyword>
<dbReference type="Proteomes" id="UP000053176">
    <property type="component" value="Unassembled WGS sequence"/>
</dbReference>
<evidence type="ECO:0000259" key="2">
    <source>
        <dbReference type="Pfam" id="PF01648"/>
    </source>
</evidence>
<proteinExistence type="predicted"/>
<dbReference type="EMBL" id="LPWA01000176">
    <property type="protein sequence ID" value="KUM23175.1"/>
    <property type="molecule type" value="Genomic_DNA"/>
</dbReference>
<dbReference type="Gene3D" id="3.90.470.20">
    <property type="entry name" value="4'-phosphopantetheinyl transferase domain"/>
    <property type="match status" value="1"/>
</dbReference>
<dbReference type="InterPro" id="IPR037143">
    <property type="entry name" value="4-PPantetheinyl_Trfase_dom_sf"/>
</dbReference>
<accession>A0A101KLY2</accession>
<organism evidence="3 4">
    <name type="scientific">Rhizobium loti</name>
    <name type="common">Mesorhizobium loti</name>
    <dbReference type="NCBI Taxonomy" id="381"/>
    <lineage>
        <taxon>Bacteria</taxon>
        <taxon>Pseudomonadati</taxon>
        <taxon>Pseudomonadota</taxon>
        <taxon>Alphaproteobacteria</taxon>
        <taxon>Hyphomicrobiales</taxon>
        <taxon>Phyllobacteriaceae</taxon>
        <taxon>Mesorhizobium</taxon>
    </lineage>
</organism>
<sequence length="97" mass="11146">MAEQEIRMFEEAPEELLARKLLELWTRKEAVLKCAGLGLRQDPQGLYVGWDAPTVQFDGRKYCLCQIPVCEQLVGHIASHDPPQIVIRRLPSECYYS</sequence>
<dbReference type="Pfam" id="PF01648">
    <property type="entry name" value="ACPS"/>
    <property type="match status" value="1"/>
</dbReference>
<evidence type="ECO:0000313" key="4">
    <source>
        <dbReference type="Proteomes" id="UP000053176"/>
    </source>
</evidence>
<dbReference type="GO" id="GO:0000287">
    <property type="term" value="F:magnesium ion binding"/>
    <property type="evidence" value="ECO:0007669"/>
    <property type="project" value="InterPro"/>
</dbReference>
<gene>
    <name evidence="3" type="ORF">AU467_34045</name>
</gene>
<dbReference type="SUPFAM" id="SSF56214">
    <property type="entry name" value="4'-phosphopantetheinyl transferase"/>
    <property type="match status" value="1"/>
</dbReference>
<evidence type="ECO:0000313" key="3">
    <source>
        <dbReference type="EMBL" id="KUM23175.1"/>
    </source>
</evidence>
<dbReference type="GO" id="GO:0008897">
    <property type="term" value="F:holo-[acyl-carrier-protein] synthase activity"/>
    <property type="evidence" value="ECO:0007669"/>
    <property type="project" value="InterPro"/>
</dbReference>